<dbReference type="SMART" id="SM00829">
    <property type="entry name" value="PKS_ER"/>
    <property type="match status" value="1"/>
</dbReference>
<dbReference type="InterPro" id="IPR013149">
    <property type="entry name" value="ADH-like_C"/>
</dbReference>
<accession>A0A7R9T1Z0</accession>
<gene>
    <name evidence="7" type="ORF">OLUC0939_LOCUS2728</name>
</gene>
<dbReference type="SUPFAM" id="SSF51735">
    <property type="entry name" value="NAD(P)-binding Rossmann-fold domains"/>
    <property type="match status" value="1"/>
</dbReference>
<name>A0A7R9T1Z0_9CHLO</name>
<dbReference type="AlphaFoldDB" id="A0A7R9T1Z0"/>
<dbReference type="PROSITE" id="PS00059">
    <property type="entry name" value="ADH_ZINC"/>
    <property type="match status" value="1"/>
</dbReference>
<protein>
    <recommendedName>
        <fullName evidence="6">Enoyl reductase (ER) domain-containing protein</fullName>
    </recommendedName>
</protein>
<keyword evidence="4" id="KW-0560">Oxidoreductase</keyword>
<feature type="domain" description="Enoyl reductase (ER)" evidence="6">
    <location>
        <begin position="11"/>
        <end position="364"/>
    </location>
</feature>
<dbReference type="InterPro" id="IPR013154">
    <property type="entry name" value="ADH-like_N"/>
</dbReference>
<evidence type="ECO:0000313" key="7">
    <source>
        <dbReference type="EMBL" id="CAD8222006.1"/>
    </source>
</evidence>
<dbReference type="InterPro" id="IPR036291">
    <property type="entry name" value="NAD(P)-bd_dom_sf"/>
</dbReference>
<dbReference type="SUPFAM" id="SSF50129">
    <property type="entry name" value="GroES-like"/>
    <property type="match status" value="1"/>
</dbReference>
<dbReference type="InterPro" id="IPR047109">
    <property type="entry name" value="CAD-like"/>
</dbReference>
<evidence type="ECO:0000256" key="4">
    <source>
        <dbReference type="ARBA" id="ARBA00023002"/>
    </source>
</evidence>
<dbReference type="GO" id="GO:0016616">
    <property type="term" value="F:oxidoreductase activity, acting on the CH-OH group of donors, NAD or NADP as acceptor"/>
    <property type="evidence" value="ECO:0007669"/>
    <property type="project" value="InterPro"/>
</dbReference>
<dbReference type="Pfam" id="PF00107">
    <property type="entry name" value="ADH_zinc_N"/>
    <property type="match status" value="1"/>
</dbReference>
<dbReference type="GO" id="GO:0008270">
    <property type="term" value="F:zinc ion binding"/>
    <property type="evidence" value="ECO:0007669"/>
    <property type="project" value="InterPro"/>
</dbReference>
<evidence type="ECO:0000256" key="5">
    <source>
        <dbReference type="RuleBase" id="RU361277"/>
    </source>
</evidence>
<evidence type="ECO:0000256" key="1">
    <source>
        <dbReference type="ARBA" id="ARBA00001947"/>
    </source>
</evidence>
<evidence type="ECO:0000256" key="2">
    <source>
        <dbReference type="ARBA" id="ARBA00022723"/>
    </source>
</evidence>
<dbReference type="Gene3D" id="3.90.180.10">
    <property type="entry name" value="Medium-chain alcohol dehydrogenases, catalytic domain"/>
    <property type="match status" value="1"/>
</dbReference>
<dbReference type="PROSITE" id="PS00065">
    <property type="entry name" value="D_2_HYDROXYACID_DH_1"/>
    <property type="match status" value="1"/>
</dbReference>
<comment type="cofactor">
    <cofactor evidence="1 5">
        <name>Zn(2+)</name>
        <dbReference type="ChEBI" id="CHEBI:29105"/>
    </cofactor>
</comment>
<reference evidence="7" key="1">
    <citation type="submission" date="2021-01" db="EMBL/GenBank/DDBJ databases">
        <authorList>
            <person name="Corre E."/>
            <person name="Pelletier E."/>
            <person name="Niang G."/>
            <person name="Scheremetjew M."/>
            <person name="Finn R."/>
            <person name="Kale V."/>
            <person name="Holt S."/>
            <person name="Cochrane G."/>
            <person name="Meng A."/>
            <person name="Brown T."/>
            <person name="Cohen L."/>
        </authorList>
    </citation>
    <scope>NUCLEOTIDE SEQUENCE</scope>
    <source>
        <strain evidence="7">Clade-A-BCC118000</strain>
    </source>
</reference>
<proteinExistence type="inferred from homology"/>
<dbReference type="InterPro" id="IPR020843">
    <property type="entry name" value="ER"/>
</dbReference>
<keyword evidence="3 5" id="KW-0862">Zinc</keyword>
<comment type="similarity">
    <text evidence="5">Belongs to the zinc-containing alcohol dehydrogenase family.</text>
</comment>
<dbReference type="InterPro" id="IPR029752">
    <property type="entry name" value="D-isomer_DH_CS1"/>
</dbReference>
<keyword evidence="2 5" id="KW-0479">Metal-binding</keyword>
<dbReference type="EMBL" id="HBDX01003151">
    <property type="protein sequence ID" value="CAD8222006.1"/>
    <property type="molecule type" value="Transcribed_RNA"/>
</dbReference>
<dbReference type="InterPro" id="IPR011032">
    <property type="entry name" value="GroES-like_sf"/>
</dbReference>
<organism evidence="7">
    <name type="scientific">Ostreococcus sp. 'lucimarinus'</name>
    <dbReference type="NCBI Taxonomy" id="242159"/>
    <lineage>
        <taxon>Eukaryota</taxon>
        <taxon>Viridiplantae</taxon>
        <taxon>Chlorophyta</taxon>
        <taxon>Mamiellophyceae</taxon>
        <taxon>Mamiellales</taxon>
        <taxon>Bathycoccaceae</taxon>
        <taxon>Ostreococcus</taxon>
    </lineage>
</organism>
<dbReference type="PANTHER" id="PTHR42683">
    <property type="entry name" value="ALDEHYDE REDUCTASE"/>
    <property type="match status" value="1"/>
</dbReference>
<evidence type="ECO:0000259" key="6">
    <source>
        <dbReference type="SMART" id="SM00829"/>
    </source>
</evidence>
<dbReference type="Gene3D" id="3.40.50.720">
    <property type="entry name" value="NAD(P)-binding Rossmann-like Domain"/>
    <property type="match status" value="1"/>
</dbReference>
<sequence>MRPTPCVCMATRDAACRFEPIDAHRRPLGARDVLLELTHCGVCHSDVHAAAGHLRRALGATEYPAVPGHELAGEVVAIGDGVTRFAIGDRCGVGCVVDACLACEACGAGDEHRCARGMVGTYGDEDKHGRAGTWPVGGHTMGGYATHHVVDERFGIRVPKAYPMEAAGPVMCAGVTVYDPMKRYGVGAGSAVGVVGLGGLGVMAVKIARAMGASEVVVFSRSETKRSLARRCGATAFASSEDADAMRRARGTLDLILNTVPVAHDYLRFQKLLKKRERGRPRAKQVVLGLHAGLVSGMVARGVRGENSPIVASAIGGIRATQEVMDLCAAHGIVPELEILPVSRLTEIYEALDSGNDSGVRYVLDIAAFAADVRAGRVDALRTSGPPRLVLDDRNAFGPRGVVRDLARVFCGCHVC</sequence>
<dbReference type="FunFam" id="3.40.50.720:FF:000022">
    <property type="entry name" value="Cinnamyl alcohol dehydrogenase"/>
    <property type="match status" value="1"/>
</dbReference>
<evidence type="ECO:0000256" key="3">
    <source>
        <dbReference type="ARBA" id="ARBA00022833"/>
    </source>
</evidence>
<dbReference type="CDD" id="cd05283">
    <property type="entry name" value="CAD1"/>
    <property type="match status" value="1"/>
</dbReference>
<dbReference type="Pfam" id="PF08240">
    <property type="entry name" value="ADH_N"/>
    <property type="match status" value="1"/>
</dbReference>
<dbReference type="InterPro" id="IPR002328">
    <property type="entry name" value="ADH_Zn_CS"/>
</dbReference>